<feature type="compositionally biased region" description="Polar residues" evidence="1">
    <location>
        <begin position="20"/>
        <end position="32"/>
    </location>
</feature>
<dbReference type="Pfam" id="PF15460">
    <property type="entry name" value="SAS4"/>
    <property type="match status" value="1"/>
</dbReference>
<keyword evidence="4" id="KW-1185">Reference proteome</keyword>
<protein>
    <recommendedName>
        <fullName evidence="2">Something about silencing protein 4 domain-containing protein</fullName>
    </recommendedName>
</protein>
<evidence type="ECO:0000259" key="2">
    <source>
        <dbReference type="Pfam" id="PF15460"/>
    </source>
</evidence>
<feature type="region of interest" description="Disordered" evidence="1">
    <location>
        <begin position="684"/>
        <end position="704"/>
    </location>
</feature>
<proteinExistence type="predicted"/>
<dbReference type="Proteomes" id="UP000053477">
    <property type="component" value="Unassembled WGS sequence"/>
</dbReference>
<evidence type="ECO:0000256" key="1">
    <source>
        <dbReference type="SAM" id="MobiDB-lite"/>
    </source>
</evidence>
<feature type="compositionally biased region" description="Acidic residues" evidence="1">
    <location>
        <begin position="413"/>
        <end position="433"/>
    </location>
</feature>
<accession>A0A0H2R5N1</accession>
<feature type="region of interest" description="Disordered" evidence="1">
    <location>
        <begin position="1"/>
        <end position="73"/>
    </location>
</feature>
<dbReference type="STRING" id="27342.A0A0H2R5N1"/>
<feature type="region of interest" description="Disordered" evidence="1">
    <location>
        <begin position="549"/>
        <end position="615"/>
    </location>
</feature>
<dbReference type="Gene3D" id="6.10.250.3170">
    <property type="match status" value="1"/>
</dbReference>
<dbReference type="EMBL" id="KQ086161">
    <property type="protein sequence ID" value="KLO07095.1"/>
    <property type="molecule type" value="Genomic_DNA"/>
</dbReference>
<feature type="compositionally biased region" description="Polar residues" evidence="1">
    <location>
        <begin position="40"/>
        <end position="51"/>
    </location>
</feature>
<feature type="compositionally biased region" description="Pro residues" evidence="1">
    <location>
        <begin position="434"/>
        <end position="445"/>
    </location>
</feature>
<evidence type="ECO:0000313" key="4">
    <source>
        <dbReference type="Proteomes" id="UP000053477"/>
    </source>
</evidence>
<feature type="region of interest" description="Disordered" evidence="1">
    <location>
        <begin position="282"/>
        <end position="463"/>
    </location>
</feature>
<feature type="domain" description="Something about silencing protein 4" evidence="2">
    <location>
        <begin position="169"/>
        <end position="219"/>
    </location>
</feature>
<dbReference type="InterPro" id="IPR029184">
    <property type="entry name" value="Sas4_dom"/>
</dbReference>
<evidence type="ECO:0000313" key="3">
    <source>
        <dbReference type="EMBL" id="KLO07095.1"/>
    </source>
</evidence>
<feature type="compositionally biased region" description="Acidic residues" evidence="1">
    <location>
        <begin position="296"/>
        <end position="327"/>
    </location>
</feature>
<dbReference type="AlphaFoldDB" id="A0A0H2R5N1"/>
<sequence length="704" mass="77636">MAGHSTPSSKALGKRPARNNIRNGNHSVSPEESTPPEDISLSTAGPSATSTRQKRILPTRTRRGGPGFGNCDADQLILDSVGRKGESEPLIPASTLFVLTTDSTFLPPESSSDLGLNSLANERYFERPEVIKALEEQQEIQTPEYTALTDDARVGGRLRVRGEEETPDLSDAAYERRHRKFETHEKRQKLREKEKLQHDHYKLKERIEQLRGLDTSAFLNLPPSTFEEWERRRLLEEGEGEDPEVPTGTNEGEWRRKIVMDVATSLEERYRFLLPNEKKAMEKARLSISASAEPEPSFEEEPEEVFEEEVEEEAEEEAEDLVEEDAMELAQNGIEEEEVQPSSPFESASAPSASAAKLAKGRRVMLRLPPPPPSTSKRSRRRGALSQSIEPERAPEPEPEIEPEIETVPTPEVEAEPEPESEPVPEPEPEPELEPAPSPAQPDAPEPTIVDVTQVDEVPEKEVELPASAPAPVLAPVPALVPAPVVAPAPTPLPQSRKRSRGSKVNGDVILSVNPDVDAAPLAQSHFMSTFRVNPVPMEVSIPMVPLPHPPSVSARKRQRIASPPKETPTDLRNGDMDIRDQSPVQSMHNPPVPPNRREVNGAPVSTPLDLSKRSHESISAWDSISAGGRRQPLPAILVAASHNEGPESRKTSRTLMAFGVKLPTIENMEFELPDWLDVPFDDVFANAGPSTEDGQPMSVQDDR</sequence>
<gene>
    <name evidence="3" type="ORF">SCHPADRAFT_1001905</name>
</gene>
<feature type="region of interest" description="Disordered" evidence="1">
    <location>
        <begin position="484"/>
        <end position="504"/>
    </location>
</feature>
<dbReference type="InParanoid" id="A0A0H2R5N1"/>
<feature type="compositionally biased region" description="Pro residues" evidence="1">
    <location>
        <begin position="484"/>
        <end position="493"/>
    </location>
</feature>
<reference evidence="3 4" key="1">
    <citation type="submission" date="2015-04" db="EMBL/GenBank/DDBJ databases">
        <title>Complete genome sequence of Schizopora paradoxa KUC8140, a cosmopolitan wood degrader in East Asia.</title>
        <authorList>
            <consortium name="DOE Joint Genome Institute"/>
            <person name="Min B."/>
            <person name="Park H."/>
            <person name="Jang Y."/>
            <person name="Kim J.-J."/>
            <person name="Kim K.H."/>
            <person name="Pangilinan J."/>
            <person name="Lipzen A."/>
            <person name="Riley R."/>
            <person name="Grigoriev I.V."/>
            <person name="Spatafora J.W."/>
            <person name="Choi I.-G."/>
        </authorList>
    </citation>
    <scope>NUCLEOTIDE SEQUENCE [LARGE SCALE GENOMIC DNA]</scope>
    <source>
        <strain evidence="3 4">KUC8140</strain>
    </source>
</reference>
<dbReference type="OrthoDB" id="2555515at2759"/>
<name>A0A0H2R5N1_9AGAM</name>
<organism evidence="3 4">
    <name type="scientific">Schizopora paradoxa</name>
    <dbReference type="NCBI Taxonomy" id="27342"/>
    <lineage>
        <taxon>Eukaryota</taxon>
        <taxon>Fungi</taxon>
        <taxon>Dikarya</taxon>
        <taxon>Basidiomycota</taxon>
        <taxon>Agaricomycotina</taxon>
        <taxon>Agaricomycetes</taxon>
        <taxon>Hymenochaetales</taxon>
        <taxon>Schizoporaceae</taxon>
        <taxon>Schizopora</taxon>
    </lineage>
</organism>
<feature type="compositionally biased region" description="Low complexity" evidence="1">
    <location>
        <begin position="341"/>
        <end position="356"/>
    </location>
</feature>
<feature type="compositionally biased region" description="Basic residues" evidence="1">
    <location>
        <begin position="52"/>
        <end position="63"/>
    </location>
</feature>
<feature type="compositionally biased region" description="Basic and acidic residues" evidence="1">
    <location>
        <begin position="568"/>
        <end position="581"/>
    </location>
</feature>